<keyword evidence="1" id="KW-0472">Membrane</keyword>
<dbReference type="Proteomes" id="UP000318590">
    <property type="component" value="Unassembled WGS sequence"/>
</dbReference>
<keyword evidence="1" id="KW-0812">Transmembrane</keyword>
<dbReference type="EMBL" id="VFSV01000012">
    <property type="protein sequence ID" value="TRD20800.1"/>
    <property type="molecule type" value="Genomic_DNA"/>
</dbReference>
<comment type="caution">
    <text evidence="3">The sequence shown here is derived from an EMBL/GenBank/DDBJ whole genome shotgun (WGS) entry which is preliminary data.</text>
</comment>
<evidence type="ECO:0000256" key="1">
    <source>
        <dbReference type="SAM" id="Phobius"/>
    </source>
</evidence>
<sequence length="219" mass="23823">MSDSDNFINEVTEEVRRDRLFGLIRKYGWIAILLVVLMVGTAAWIEWQRASKRADAEAFGDAIVAALGLETDAERRDALSQIDAEGGRAALIAMLSAGAMEDDGSSDAVRADLEQVSGDETVPQLYRDLATLKLVMIQQDEVSPEDILERLDPLTAPGRPYRLLAEEQRALAQVRAGDNDAALTTLDAIRNDGAATRDLQRRVQQLIIALGGTLDTTSG</sequence>
<evidence type="ECO:0000313" key="4">
    <source>
        <dbReference type="Proteomes" id="UP000318590"/>
    </source>
</evidence>
<proteinExistence type="predicted"/>
<dbReference type="Pfam" id="PF09976">
    <property type="entry name" value="TPR_21"/>
    <property type="match status" value="1"/>
</dbReference>
<feature type="domain" description="Ancillary SecYEG translocon subunit/Cell division coordinator CpoB TPR" evidence="2">
    <location>
        <begin position="29"/>
        <end position="186"/>
    </location>
</feature>
<organism evidence="3 4">
    <name type="scientific">Palleronia caenipelagi</name>
    <dbReference type="NCBI Taxonomy" id="2489174"/>
    <lineage>
        <taxon>Bacteria</taxon>
        <taxon>Pseudomonadati</taxon>
        <taxon>Pseudomonadota</taxon>
        <taxon>Alphaproteobacteria</taxon>
        <taxon>Rhodobacterales</taxon>
        <taxon>Roseobacteraceae</taxon>
        <taxon>Palleronia</taxon>
    </lineage>
</organism>
<feature type="transmembrane region" description="Helical" evidence="1">
    <location>
        <begin position="27"/>
        <end position="45"/>
    </location>
</feature>
<dbReference type="RefSeq" id="WP_142834532.1">
    <property type="nucleotide sequence ID" value="NZ_VFSV01000012.1"/>
</dbReference>
<accession>A0A547Q360</accession>
<dbReference type="AlphaFoldDB" id="A0A547Q360"/>
<protein>
    <submittedName>
        <fullName evidence="3">Tetratricopeptide repeat protein</fullName>
    </submittedName>
</protein>
<keyword evidence="1" id="KW-1133">Transmembrane helix</keyword>
<evidence type="ECO:0000313" key="3">
    <source>
        <dbReference type="EMBL" id="TRD20800.1"/>
    </source>
</evidence>
<dbReference type="InterPro" id="IPR018704">
    <property type="entry name" value="SecYEG/CpoB_TPR"/>
</dbReference>
<dbReference type="OrthoDB" id="7173339at2"/>
<gene>
    <name evidence="3" type="ORF">FEV53_09240</name>
</gene>
<name>A0A547Q360_9RHOB</name>
<reference evidence="3 4" key="1">
    <citation type="submission" date="2019-06" db="EMBL/GenBank/DDBJ databases">
        <title>Paenimaribius caenipelagi gen. nov., sp. nov., isolated from a tidal flat.</title>
        <authorList>
            <person name="Yoon J.-H."/>
        </authorList>
    </citation>
    <scope>NUCLEOTIDE SEQUENCE [LARGE SCALE GENOMIC DNA]</scope>
    <source>
        <strain evidence="3 4">JBTF-M29</strain>
    </source>
</reference>
<evidence type="ECO:0000259" key="2">
    <source>
        <dbReference type="Pfam" id="PF09976"/>
    </source>
</evidence>
<keyword evidence="4" id="KW-1185">Reference proteome</keyword>